<keyword evidence="2" id="KW-1185">Reference proteome</keyword>
<evidence type="ECO:0000313" key="2">
    <source>
        <dbReference type="Proteomes" id="UP000593577"/>
    </source>
</evidence>
<dbReference type="AlphaFoldDB" id="A0A7J8YLL7"/>
<accession>A0A7J8YLL7</accession>
<proteinExistence type="predicted"/>
<reference evidence="1 2" key="1">
    <citation type="journal article" date="2019" name="Genome Biol. Evol.">
        <title>Insights into the evolution of the New World diploid cottons (Gossypium, subgenus Houzingenia) based on genome sequencing.</title>
        <authorList>
            <person name="Grover C.E."/>
            <person name="Arick M.A. 2nd"/>
            <person name="Thrash A."/>
            <person name="Conover J.L."/>
            <person name="Sanders W.S."/>
            <person name="Peterson D.G."/>
            <person name="Frelichowski J.E."/>
            <person name="Scheffler J.A."/>
            <person name="Scheffler B.E."/>
            <person name="Wendel J.F."/>
        </authorList>
    </citation>
    <scope>NUCLEOTIDE SEQUENCE [LARGE SCALE GENOMIC DNA]</scope>
    <source>
        <strain evidence="1">185</strain>
        <tissue evidence="1">Leaf</tissue>
    </source>
</reference>
<gene>
    <name evidence="1" type="ORF">Goari_027013</name>
</gene>
<protein>
    <submittedName>
        <fullName evidence="1">Uncharacterized protein</fullName>
    </submittedName>
</protein>
<name>A0A7J8YLL7_GOSAI</name>
<comment type="caution">
    <text evidence="1">The sequence shown here is derived from an EMBL/GenBank/DDBJ whole genome shotgun (WGS) entry which is preliminary data.</text>
</comment>
<sequence>MVRGPLHLHLWLRLKTRL</sequence>
<evidence type="ECO:0000313" key="1">
    <source>
        <dbReference type="EMBL" id="MBA0700487.1"/>
    </source>
</evidence>
<dbReference type="EMBL" id="JABFAA010029401">
    <property type="protein sequence ID" value="MBA0700487.1"/>
    <property type="molecule type" value="Genomic_DNA"/>
</dbReference>
<organism evidence="1 2">
    <name type="scientific">Gossypium aridum</name>
    <name type="common">American cotton</name>
    <name type="synonym">Erioxylum aridum</name>
    <dbReference type="NCBI Taxonomy" id="34290"/>
    <lineage>
        <taxon>Eukaryota</taxon>
        <taxon>Viridiplantae</taxon>
        <taxon>Streptophyta</taxon>
        <taxon>Embryophyta</taxon>
        <taxon>Tracheophyta</taxon>
        <taxon>Spermatophyta</taxon>
        <taxon>Magnoliopsida</taxon>
        <taxon>eudicotyledons</taxon>
        <taxon>Gunneridae</taxon>
        <taxon>Pentapetalae</taxon>
        <taxon>rosids</taxon>
        <taxon>malvids</taxon>
        <taxon>Malvales</taxon>
        <taxon>Malvaceae</taxon>
        <taxon>Malvoideae</taxon>
        <taxon>Gossypium</taxon>
    </lineage>
</organism>
<dbReference type="Proteomes" id="UP000593577">
    <property type="component" value="Unassembled WGS sequence"/>
</dbReference>